<dbReference type="InterPro" id="IPR000898">
    <property type="entry name" value="Indolamine_dOase"/>
</dbReference>
<evidence type="ECO:0000313" key="4">
    <source>
        <dbReference type="Proteomes" id="UP000715781"/>
    </source>
</evidence>
<dbReference type="Proteomes" id="UP000715781">
    <property type="component" value="Unassembled WGS sequence"/>
</dbReference>
<proteinExistence type="predicted"/>
<dbReference type="InterPro" id="IPR037217">
    <property type="entry name" value="Trp/Indoleamine_2_3_dOase-like"/>
</dbReference>
<reference evidence="3" key="2">
    <citation type="journal article" date="2022" name="Microbiol. Resour. Announc.">
        <title>Metagenome Sequencing to Explore Phylogenomics of Terrestrial Cyanobacteria.</title>
        <authorList>
            <person name="Ward R.D."/>
            <person name="Stajich J.E."/>
            <person name="Johansen J.R."/>
            <person name="Huntemann M."/>
            <person name="Clum A."/>
            <person name="Foster B."/>
            <person name="Foster B."/>
            <person name="Roux S."/>
            <person name="Palaniappan K."/>
            <person name="Varghese N."/>
            <person name="Mukherjee S."/>
            <person name="Reddy T.B.K."/>
            <person name="Daum C."/>
            <person name="Copeland A."/>
            <person name="Chen I.A."/>
            <person name="Ivanova N.N."/>
            <person name="Kyrpides N.C."/>
            <person name="Shapiro N."/>
            <person name="Eloe-Fadrosh E.A."/>
            <person name="Pietrasiak N."/>
        </authorList>
    </citation>
    <scope>NUCLEOTIDE SEQUENCE</scope>
    <source>
        <strain evidence="3">JT2-VF2</strain>
    </source>
</reference>
<dbReference type="AlphaFoldDB" id="A0A951UGY2"/>
<dbReference type="PANTHER" id="PTHR28657:SF5">
    <property type="entry name" value="INDOLEAMINE 2,3-DIOXYGENASE"/>
    <property type="match status" value="1"/>
</dbReference>
<dbReference type="GO" id="GO:0019441">
    <property type="term" value="P:L-tryptophan catabolic process to kynurenine"/>
    <property type="evidence" value="ECO:0007669"/>
    <property type="project" value="InterPro"/>
</dbReference>
<dbReference type="SUPFAM" id="SSF140959">
    <property type="entry name" value="Indolic compounds 2,3-dioxygenase-like"/>
    <property type="match status" value="1"/>
</dbReference>
<sequence>MTTITLKEGIVNPLRLEDYDVSQQCGFLPIYSPAEAKLPDIFWQVQKTVALLPKWVATGKIRQVIKNLLKVDVERETLDQMQLRRAMQIYSYLTHAYVWGEATTPKVLPHNIAIPFYQISQRLGRPPVLSYASYTLDNWVRIHETEPMEIGNIMVWQNFSGGLDEDWFILIHIEIEAKAAPALAAIPNILQGIAQGDTDMVIAALEDIKQAWININATMSRMPEACDPYIYYNRVRPYLYAWKNNPALPEGLIYEGVEAYGEEPQQFRGSTGAQSTIVPIMDALFNIAHEGDPLWEYLIEMRGYMPPKHRAFVEEVEKRSTLRDFIKNRMDRVPKLKDLYNDCVSLIEQFRTQHLKFAARYINQQTAKSNNDTEIGTGGTPFMQYLKKHRDENNQHLL</sequence>
<reference evidence="3" key="1">
    <citation type="submission" date="2021-05" db="EMBL/GenBank/DDBJ databases">
        <authorList>
            <person name="Pietrasiak N."/>
            <person name="Ward R."/>
            <person name="Stajich J.E."/>
            <person name="Kurbessoian T."/>
        </authorList>
    </citation>
    <scope>NUCLEOTIDE SEQUENCE</scope>
    <source>
        <strain evidence="3">JT2-VF2</strain>
    </source>
</reference>
<accession>A0A951UGY2</accession>
<dbReference type="GO" id="GO:0046872">
    <property type="term" value="F:metal ion binding"/>
    <property type="evidence" value="ECO:0007669"/>
    <property type="project" value="UniProtKB-KW"/>
</dbReference>
<dbReference type="GO" id="GO:0016491">
    <property type="term" value="F:oxidoreductase activity"/>
    <property type="evidence" value="ECO:0007669"/>
    <property type="project" value="UniProtKB-ARBA"/>
</dbReference>
<dbReference type="Pfam" id="PF01231">
    <property type="entry name" value="IDO"/>
    <property type="match status" value="1"/>
</dbReference>
<dbReference type="EMBL" id="JAHHHN010000009">
    <property type="protein sequence ID" value="MBW4562863.1"/>
    <property type="molecule type" value="Genomic_DNA"/>
</dbReference>
<protein>
    <submittedName>
        <fullName evidence="3">Indoleamine 2,3-dioxygenase</fullName>
    </submittedName>
</protein>
<name>A0A951UGY2_9NOST</name>
<dbReference type="GO" id="GO:0020037">
    <property type="term" value="F:heme binding"/>
    <property type="evidence" value="ECO:0007669"/>
    <property type="project" value="InterPro"/>
</dbReference>
<evidence type="ECO:0000256" key="1">
    <source>
        <dbReference type="ARBA" id="ARBA00022723"/>
    </source>
</evidence>
<comment type="caution">
    <text evidence="3">The sequence shown here is derived from an EMBL/GenBank/DDBJ whole genome shotgun (WGS) entry which is preliminary data.</text>
</comment>
<evidence type="ECO:0000256" key="2">
    <source>
        <dbReference type="ARBA" id="ARBA00023004"/>
    </source>
</evidence>
<dbReference type="PANTHER" id="PTHR28657">
    <property type="entry name" value="INDOLEAMINE 2,3-DIOXYGENASE"/>
    <property type="match status" value="1"/>
</dbReference>
<keyword evidence="1" id="KW-0479">Metal-binding</keyword>
<organism evidence="3 4">
    <name type="scientific">Mojavia pulchra JT2-VF2</name>
    <dbReference type="NCBI Taxonomy" id="287848"/>
    <lineage>
        <taxon>Bacteria</taxon>
        <taxon>Bacillati</taxon>
        <taxon>Cyanobacteriota</taxon>
        <taxon>Cyanophyceae</taxon>
        <taxon>Nostocales</taxon>
        <taxon>Nostocaceae</taxon>
    </lineage>
</organism>
<evidence type="ECO:0000313" key="3">
    <source>
        <dbReference type="EMBL" id="MBW4562863.1"/>
    </source>
</evidence>
<dbReference type="Gene3D" id="1.20.58.480">
    <property type="match status" value="1"/>
</dbReference>
<keyword evidence="2" id="KW-0408">Iron</keyword>
<gene>
    <name evidence="3" type="ORF">KME32_17280</name>
</gene>